<protein>
    <recommendedName>
        <fullName evidence="4">DUF5331 domain-containing protein</fullName>
    </recommendedName>
</protein>
<gene>
    <name evidence="2" type="ORF">BRW62_06145</name>
</gene>
<reference evidence="3" key="2">
    <citation type="journal article" date="2022" name="Front. Microbiol.">
        <title>Comparative Genomic Analysis Revealed Distinct Molecular Components and Organization of CO2-Concentrating Mechanism in Thermophilic Cyanobacteria.</title>
        <authorList>
            <person name="Tang J."/>
            <person name="Zhou H."/>
            <person name="Yao D."/>
            <person name="Riaz S."/>
            <person name="You D."/>
            <person name="Klepacz-Smolka A."/>
            <person name="Daroch M."/>
        </authorList>
    </citation>
    <scope>NUCLEOTIDE SEQUENCE [LARGE SCALE GENOMIC DNA]</scope>
    <source>
        <strain evidence="3">PCC 6715</strain>
    </source>
</reference>
<dbReference type="OrthoDB" id="512100at2"/>
<accession>A0A2D2Q1J2</accession>
<feature type="region of interest" description="Disordered" evidence="1">
    <location>
        <begin position="87"/>
        <end position="126"/>
    </location>
</feature>
<name>A0A2D2Q1J2_PARLV</name>
<organism evidence="2 3">
    <name type="scientific">Parathermosynechococcus lividus PCC 6715</name>
    <dbReference type="NCBI Taxonomy" id="1917166"/>
    <lineage>
        <taxon>Bacteria</taxon>
        <taxon>Bacillati</taxon>
        <taxon>Cyanobacteriota</taxon>
        <taxon>Cyanophyceae</taxon>
        <taxon>Acaryochloridales</taxon>
        <taxon>Thermosynechococcaceae</taxon>
        <taxon>Parathermosynechococcus</taxon>
    </lineage>
</organism>
<evidence type="ECO:0008006" key="4">
    <source>
        <dbReference type="Google" id="ProtNLM"/>
    </source>
</evidence>
<dbReference type="Proteomes" id="UP000231057">
    <property type="component" value="Chromosome"/>
</dbReference>
<evidence type="ECO:0000256" key="1">
    <source>
        <dbReference type="SAM" id="MobiDB-lite"/>
    </source>
</evidence>
<evidence type="ECO:0000313" key="3">
    <source>
        <dbReference type="Proteomes" id="UP000231057"/>
    </source>
</evidence>
<keyword evidence="3" id="KW-1185">Reference proteome</keyword>
<dbReference type="InterPro" id="IPR020346">
    <property type="entry name" value="Uncharacterised_15.3kDa"/>
</dbReference>
<evidence type="ECO:0000313" key="2">
    <source>
        <dbReference type="EMBL" id="ATS18402.1"/>
    </source>
</evidence>
<feature type="compositionally biased region" description="Pro residues" evidence="1">
    <location>
        <begin position="97"/>
        <end position="107"/>
    </location>
</feature>
<dbReference type="Pfam" id="PF17265">
    <property type="entry name" value="DUF5331"/>
    <property type="match status" value="1"/>
</dbReference>
<proteinExistence type="predicted"/>
<dbReference type="RefSeq" id="WP_099798748.1">
    <property type="nucleotide sequence ID" value="NZ_CP018092.1"/>
</dbReference>
<dbReference type="EMBL" id="CP018092">
    <property type="protein sequence ID" value="ATS18402.1"/>
    <property type="molecule type" value="Genomic_DNA"/>
</dbReference>
<dbReference type="KEGG" id="slw:BRW62_06145"/>
<reference evidence="2 3" key="1">
    <citation type="submission" date="2016-11" db="EMBL/GenBank/DDBJ databases">
        <title>Complete genome sequence of thermophilic cyanobacteria strain Synechococcus sp. PCC6715.</title>
        <authorList>
            <person name="Tang J."/>
            <person name="Daroch M."/>
            <person name="Liang Y."/>
            <person name="Jiang D."/>
            <person name="Shah M."/>
        </authorList>
    </citation>
    <scope>NUCLEOTIDE SEQUENCE [LARGE SCALE GENOMIC DNA]</scope>
    <source>
        <strain evidence="2 3">PCC 6715</strain>
    </source>
</reference>
<dbReference type="AlphaFoldDB" id="A0A2D2Q1J2"/>
<sequence length="126" mass="14262">MNPEQLRQTVRSKWLAYYQENRPWIVRLAIWSNYRGQRRPSSSFILGVLSALEPRLSDALPVIVELSNDPDRIISALGLNFNPDEALANGDNSVPVTPEPRLLPPKPFVSNRAEEHAEGALQHRQP</sequence>